<keyword evidence="2" id="KW-0812">Transmembrane</keyword>
<dbReference type="RefSeq" id="WP_215871550.1">
    <property type="nucleotide sequence ID" value="NZ_JAAXYO010000028.1"/>
</dbReference>
<sequence>MNAYRFRHGLRVLLVLGLSLTLAACVTVNIYFPAAAAQKLADQVVDQVYHAAQQGRVDIQTEPQTKATAPAASAAPSAWQQPQERHPGQILGYLTNVAFRSVSSTAHAAANLDASSPAVIAAKANVENQARNLGPYFASGAIGYTSNGLVAIHDAAAVPLAQRGALAGLVAGYNSALQNLYAQIADANGHPEWASQIQDSFARAWIAKAPAGYWYQGPSGQWQRK</sequence>
<feature type="region of interest" description="Disordered" evidence="1">
    <location>
        <begin position="59"/>
        <end position="83"/>
    </location>
</feature>
<reference evidence="3" key="1">
    <citation type="journal article" date="2021" name="ISME J.">
        <title>Genomic evolution of the class Acidithiobacillia: deep-branching Proteobacteria living in extreme acidic conditions.</title>
        <authorList>
            <person name="Moya-Beltran A."/>
            <person name="Beard S."/>
            <person name="Rojas-Villalobos C."/>
            <person name="Issotta F."/>
            <person name="Gallardo Y."/>
            <person name="Ulloa R."/>
            <person name="Giaveno A."/>
            <person name="Degli Esposti M."/>
            <person name="Johnson D.B."/>
            <person name="Quatrini R."/>
        </authorList>
    </citation>
    <scope>NUCLEOTIDE SEQUENCE</scope>
    <source>
        <strain evidence="3">VAN18-1</strain>
    </source>
</reference>
<dbReference type="PROSITE" id="PS51257">
    <property type="entry name" value="PROKAR_LIPOPROTEIN"/>
    <property type="match status" value="1"/>
</dbReference>
<keyword evidence="4" id="KW-1185">Reference proteome</keyword>
<evidence type="ECO:0000313" key="4">
    <source>
        <dbReference type="Proteomes" id="UP001197378"/>
    </source>
</evidence>
<dbReference type="InterPro" id="IPR008309">
    <property type="entry name" value="YdbL"/>
</dbReference>
<dbReference type="Proteomes" id="UP001197378">
    <property type="component" value="Unassembled WGS sequence"/>
</dbReference>
<feature type="compositionally biased region" description="Low complexity" evidence="1">
    <location>
        <begin position="63"/>
        <end position="82"/>
    </location>
</feature>
<keyword evidence="2" id="KW-1133">Transmembrane helix</keyword>
<proteinExistence type="predicted"/>
<accession>A0AAE2YML8</accession>
<keyword evidence="2" id="KW-0472">Membrane</keyword>
<evidence type="ECO:0000256" key="1">
    <source>
        <dbReference type="SAM" id="MobiDB-lite"/>
    </source>
</evidence>
<gene>
    <name evidence="3" type="ORF">HFQ13_01495</name>
</gene>
<dbReference type="AlphaFoldDB" id="A0AAE2YML8"/>
<protein>
    <submittedName>
        <fullName evidence="3">YdbL family protein</fullName>
    </submittedName>
</protein>
<feature type="transmembrane region" description="Helical" evidence="2">
    <location>
        <begin position="12"/>
        <end position="32"/>
    </location>
</feature>
<comment type="caution">
    <text evidence="3">The sequence shown here is derived from an EMBL/GenBank/DDBJ whole genome shotgun (WGS) entry which is preliminary data.</text>
</comment>
<dbReference type="Pfam" id="PF07027">
    <property type="entry name" value="DUF1318"/>
    <property type="match status" value="1"/>
</dbReference>
<evidence type="ECO:0000313" key="3">
    <source>
        <dbReference type="EMBL" id="MBU2786899.1"/>
    </source>
</evidence>
<dbReference type="EMBL" id="JAAXYO010000028">
    <property type="protein sequence ID" value="MBU2786899.1"/>
    <property type="molecule type" value="Genomic_DNA"/>
</dbReference>
<name>A0AAE2YML8_9PROT</name>
<organism evidence="3 4">
    <name type="scientific">Igneacidithiobacillus copahuensis</name>
    <dbReference type="NCBI Taxonomy" id="2724909"/>
    <lineage>
        <taxon>Bacteria</taxon>
        <taxon>Pseudomonadati</taxon>
        <taxon>Pseudomonadota</taxon>
        <taxon>Acidithiobacillia</taxon>
        <taxon>Acidithiobacillales</taxon>
        <taxon>Acidithiobacillaceae</taxon>
        <taxon>Igneacidithiobacillus</taxon>
    </lineage>
</organism>
<evidence type="ECO:0000256" key="2">
    <source>
        <dbReference type="SAM" id="Phobius"/>
    </source>
</evidence>